<sequence length="99" mass="11357">MEWVLRRQKRFAVLITEGEASDTVADDILSKLHHAENGVIEFKLSRYFETNFNADGSTIIYGGFDIKRNDGVTGTIVSVDALEDDTSFWMIVWDYQKFT</sequence>
<accession>A0A1I7UA06</accession>
<dbReference type="AlphaFoldDB" id="A0A1I7UA06"/>
<organism evidence="1 2">
    <name type="scientific">Caenorhabditis tropicalis</name>
    <dbReference type="NCBI Taxonomy" id="1561998"/>
    <lineage>
        <taxon>Eukaryota</taxon>
        <taxon>Metazoa</taxon>
        <taxon>Ecdysozoa</taxon>
        <taxon>Nematoda</taxon>
        <taxon>Chromadorea</taxon>
        <taxon>Rhabditida</taxon>
        <taxon>Rhabditina</taxon>
        <taxon>Rhabditomorpha</taxon>
        <taxon>Rhabditoidea</taxon>
        <taxon>Rhabditidae</taxon>
        <taxon>Peloderinae</taxon>
        <taxon>Caenorhabditis</taxon>
    </lineage>
</organism>
<dbReference type="WBParaSite" id="Csp11.Scaffold629.g16373.t1">
    <property type="protein sequence ID" value="Csp11.Scaffold629.g16373.t1"/>
    <property type="gene ID" value="Csp11.Scaffold629.g16373"/>
</dbReference>
<keyword evidence="1" id="KW-1185">Reference proteome</keyword>
<dbReference type="Proteomes" id="UP000095282">
    <property type="component" value="Unplaced"/>
</dbReference>
<name>A0A1I7UA06_9PELO</name>
<proteinExistence type="predicted"/>
<reference evidence="2" key="1">
    <citation type="submission" date="2016-11" db="UniProtKB">
        <authorList>
            <consortium name="WormBaseParasite"/>
        </authorList>
    </citation>
    <scope>IDENTIFICATION</scope>
</reference>
<protein>
    <submittedName>
        <fullName evidence="2">FBA_2 domain-containing protein</fullName>
    </submittedName>
</protein>
<evidence type="ECO:0000313" key="1">
    <source>
        <dbReference type="Proteomes" id="UP000095282"/>
    </source>
</evidence>
<evidence type="ECO:0000313" key="2">
    <source>
        <dbReference type="WBParaSite" id="Csp11.Scaffold629.g16373.t1"/>
    </source>
</evidence>